<dbReference type="PRINTS" id="PR00502">
    <property type="entry name" value="NUDIXFAMILY"/>
</dbReference>
<comment type="similarity">
    <text evidence="3">Belongs to the Nudix hydrolase family. NudK subfamily.</text>
</comment>
<evidence type="ECO:0000256" key="4">
    <source>
        <dbReference type="ARBA" id="ARBA00016377"/>
    </source>
</evidence>
<dbReference type="CDD" id="cd03424">
    <property type="entry name" value="NUDIX_ADPRase_Nudt5_UGPPase_Nudt14"/>
    <property type="match status" value="1"/>
</dbReference>
<dbReference type="PANTHER" id="PTHR11839">
    <property type="entry name" value="UDP/ADP-SUGAR PYROPHOSPHATASE"/>
    <property type="match status" value="1"/>
</dbReference>
<dbReference type="Gene3D" id="3.90.79.10">
    <property type="entry name" value="Nucleoside Triphosphate Pyrophosphohydrolase"/>
    <property type="match status" value="1"/>
</dbReference>
<evidence type="ECO:0000313" key="10">
    <source>
        <dbReference type="Proteomes" id="UP000515489"/>
    </source>
</evidence>
<reference evidence="9 10" key="1">
    <citation type="submission" date="2020-08" db="EMBL/GenBank/DDBJ databases">
        <title>Hymenobacter sp. S2-20-2 genome sequencing.</title>
        <authorList>
            <person name="Jin L."/>
        </authorList>
    </citation>
    <scope>NUCLEOTIDE SEQUENCE [LARGE SCALE GENOMIC DNA]</scope>
    <source>
        <strain evidence="9 10">S2-20-2</strain>
    </source>
</reference>
<dbReference type="AlphaFoldDB" id="A0A7G7W468"/>
<gene>
    <name evidence="9" type="ORF">H4317_13410</name>
</gene>
<proteinExistence type="inferred from homology"/>
<evidence type="ECO:0000256" key="2">
    <source>
        <dbReference type="ARBA" id="ARBA00001946"/>
    </source>
</evidence>
<dbReference type="RefSeq" id="WP_185887091.1">
    <property type="nucleotide sequence ID" value="NZ_CP060202.1"/>
</dbReference>
<dbReference type="KEGG" id="hsk:H4317_13410"/>
<organism evidence="9 10">
    <name type="scientific">Hymenobacter sediminicola</name>
    <dbReference type="NCBI Taxonomy" id="2761579"/>
    <lineage>
        <taxon>Bacteria</taxon>
        <taxon>Pseudomonadati</taxon>
        <taxon>Bacteroidota</taxon>
        <taxon>Cytophagia</taxon>
        <taxon>Cytophagales</taxon>
        <taxon>Hymenobacteraceae</taxon>
        <taxon>Hymenobacter</taxon>
    </lineage>
</organism>
<dbReference type="GO" id="GO:0006753">
    <property type="term" value="P:nucleoside phosphate metabolic process"/>
    <property type="evidence" value="ECO:0007669"/>
    <property type="project" value="TreeGrafter"/>
</dbReference>
<protein>
    <recommendedName>
        <fullName evidence="4">GDP-mannose pyrophosphatase</fullName>
    </recommendedName>
    <alternativeName>
        <fullName evidence="6">GDP-mannose hydrolase</fullName>
    </alternativeName>
    <alternativeName>
        <fullName evidence="7">GDPMK</fullName>
    </alternativeName>
</protein>
<dbReference type="InterPro" id="IPR015797">
    <property type="entry name" value="NUDIX_hydrolase-like_dom_sf"/>
</dbReference>
<evidence type="ECO:0000256" key="7">
    <source>
        <dbReference type="ARBA" id="ARBA00032272"/>
    </source>
</evidence>
<dbReference type="PANTHER" id="PTHR11839:SF18">
    <property type="entry name" value="NUDIX HYDROLASE DOMAIN-CONTAINING PROTEIN"/>
    <property type="match status" value="1"/>
</dbReference>
<dbReference type="Pfam" id="PF00293">
    <property type="entry name" value="NUDIX"/>
    <property type="match status" value="1"/>
</dbReference>
<dbReference type="PROSITE" id="PS51462">
    <property type="entry name" value="NUDIX"/>
    <property type="match status" value="1"/>
</dbReference>
<keyword evidence="10" id="KW-1185">Reference proteome</keyword>
<dbReference type="InterPro" id="IPR020476">
    <property type="entry name" value="Nudix_hydrolase"/>
</dbReference>
<dbReference type="Proteomes" id="UP000515489">
    <property type="component" value="Chromosome"/>
</dbReference>
<evidence type="ECO:0000259" key="8">
    <source>
        <dbReference type="PROSITE" id="PS51462"/>
    </source>
</evidence>
<comment type="cofactor">
    <cofactor evidence="2">
        <name>Mg(2+)</name>
        <dbReference type="ChEBI" id="CHEBI:18420"/>
    </cofactor>
</comment>
<dbReference type="EMBL" id="CP060202">
    <property type="protein sequence ID" value="QNH61161.1"/>
    <property type="molecule type" value="Genomic_DNA"/>
</dbReference>
<sequence>MRLSAYHHDKEKKIEPWKTLKSELVFEHPWYTLRRDHVQLPSGQQLDDYFVSVRPHVVLVFPLTPDRQVIFVRQYKHAAGQILLELPGGVVDEGETCVLEAARRELLEETGYASDTVEPLLEVFDNPTKDTNSLSFFLARDVRQIAEQHLDETENIEVVQVPLHEVEGLVLRGEIRVSGSVALCLLALRRLGL</sequence>
<dbReference type="GO" id="GO:0016787">
    <property type="term" value="F:hydrolase activity"/>
    <property type="evidence" value="ECO:0007669"/>
    <property type="project" value="UniProtKB-KW"/>
</dbReference>
<dbReference type="GO" id="GO:0019693">
    <property type="term" value="P:ribose phosphate metabolic process"/>
    <property type="evidence" value="ECO:0007669"/>
    <property type="project" value="TreeGrafter"/>
</dbReference>
<dbReference type="SUPFAM" id="SSF55811">
    <property type="entry name" value="Nudix"/>
    <property type="match status" value="1"/>
</dbReference>
<comment type="catalytic activity">
    <reaction evidence="1">
        <text>GDP-alpha-D-mannose + H2O = alpha-D-mannose 1-phosphate + GMP + 2 H(+)</text>
        <dbReference type="Rhea" id="RHEA:27978"/>
        <dbReference type="ChEBI" id="CHEBI:15377"/>
        <dbReference type="ChEBI" id="CHEBI:15378"/>
        <dbReference type="ChEBI" id="CHEBI:57527"/>
        <dbReference type="ChEBI" id="CHEBI:58115"/>
        <dbReference type="ChEBI" id="CHEBI:58409"/>
    </reaction>
</comment>
<keyword evidence="5 9" id="KW-0378">Hydrolase</keyword>
<evidence type="ECO:0000256" key="5">
    <source>
        <dbReference type="ARBA" id="ARBA00022801"/>
    </source>
</evidence>
<evidence type="ECO:0000313" key="9">
    <source>
        <dbReference type="EMBL" id="QNH61161.1"/>
    </source>
</evidence>
<feature type="domain" description="Nudix hydrolase" evidence="8">
    <location>
        <begin position="53"/>
        <end position="183"/>
    </location>
</feature>
<accession>A0A7G7W468</accession>
<dbReference type="InterPro" id="IPR000086">
    <property type="entry name" value="NUDIX_hydrolase_dom"/>
</dbReference>
<evidence type="ECO:0000256" key="1">
    <source>
        <dbReference type="ARBA" id="ARBA00000847"/>
    </source>
</evidence>
<evidence type="ECO:0000256" key="3">
    <source>
        <dbReference type="ARBA" id="ARBA00007275"/>
    </source>
</evidence>
<evidence type="ECO:0000256" key="6">
    <source>
        <dbReference type="ARBA" id="ARBA00032162"/>
    </source>
</evidence>
<name>A0A7G7W468_9BACT</name>